<dbReference type="InterPro" id="IPR007627">
    <property type="entry name" value="RNA_pol_sigma70_r2"/>
</dbReference>
<dbReference type="Pfam" id="PF04542">
    <property type="entry name" value="Sigma70_r2"/>
    <property type="match status" value="1"/>
</dbReference>
<keyword evidence="3" id="KW-0731">Sigma factor</keyword>
<dbReference type="Proteomes" id="UP000515317">
    <property type="component" value="Chromosome"/>
</dbReference>
<dbReference type="KEGG" id="tso:IZ6_01020"/>
<dbReference type="Pfam" id="PF08281">
    <property type="entry name" value="Sigma70_r4_2"/>
    <property type="match status" value="1"/>
</dbReference>
<dbReference type="SUPFAM" id="SSF88946">
    <property type="entry name" value="Sigma2 domain of RNA polymerase sigma factors"/>
    <property type="match status" value="1"/>
</dbReference>
<dbReference type="EMBL" id="AP023361">
    <property type="protein sequence ID" value="BCJ89367.1"/>
    <property type="molecule type" value="Genomic_DNA"/>
</dbReference>
<keyword evidence="4" id="KW-0804">Transcription</keyword>
<evidence type="ECO:0000256" key="3">
    <source>
        <dbReference type="ARBA" id="ARBA00023082"/>
    </source>
</evidence>
<evidence type="ECO:0000256" key="1">
    <source>
        <dbReference type="ARBA" id="ARBA00010641"/>
    </source>
</evidence>
<sequence length="197" mass="21547">MTATPPVKRAKPEASASVRDELLAQIPSLRAFAVSLCGQMDKADDLVQEALVKAWSNLGSFTEGTNMRAWMFTILRNVYYSEHRKRRREVQDADGMFSARLVVHPSQSGHMDLQDFREALSKLPPDQREALILVGASGFSYEEAAEICEVAVGTIKSRVNRARSALTRSLSVQTSSEFGPDPDLQAAMITTPGGSSS</sequence>
<evidence type="ECO:0000256" key="5">
    <source>
        <dbReference type="SAM" id="MobiDB-lite"/>
    </source>
</evidence>
<dbReference type="InterPro" id="IPR013324">
    <property type="entry name" value="RNA_pol_sigma_r3/r4-like"/>
</dbReference>
<gene>
    <name evidence="8" type="ORF">IZ6_01020</name>
</gene>
<proteinExistence type="inferred from homology"/>
<dbReference type="GO" id="GO:0006352">
    <property type="term" value="P:DNA-templated transcription initiation"/>
    <property type="evidence" value="ECO:0007669"/>
    <property type="project" value="InterPro"/>
</dbReference>
<dbReference type="GO" id="GO:0003677">
    <property type="term" value="F:DNA binding"/>
    <property type="evidence" value="ECO:0007669"/>
    <property type="project" value="InterPro"/>
</dbReference>
<reference evidence="8 9" key="1">
    <citation type="submission" date="2020-08" db="EMBL/GenBank/DDBJ databases">
        <title>Genome sequence of Rhizobiales bacterium strain IZ6.</title>
        <authorList>
            <person name="Nakai R."/>
            <person name="Naganuma T."/>
        </authorList>
    </citation>
    <scope>NUCLEOTIDE SEQUENCE [LARGE SCALE GENOMIC DNA]</scope>
    <source>
        <strain evidence="8 9">IZ6</strain>
    </source>
</reference>
<accession>A0A6S6QN74</accession>
<feature type="region of interest" description="Disordered" evidence="5">
    <location>
        <begin position="173"/>
        <end position="197"/>
    </location>
</feature>
<dbReference type="InterPro" id="IPR039425">
    <property type="entry name" value="RNA_pol_sigma-70-like"/>
</dbReference>
<evidence type="ECO:0000313" key="8">
    <source>
        <dbReference type="EMBL" id="BCJ89367.1"/>
    </source>
</evidence>
<dbReference type="NCBIfam" id="TIGR02937">
    <property type="entry name" value="sigma70-ECF"/>
    <property type="match status" value="1"/>
</dbReference>
<comment type="similarity">
    <text evidence="1">Belongs to the sigma-70 factor family. ECF subfamily.</text>
</comment>
<protein>
    <submittedName>
        <fullName evidence="8">RNA polymerase sigma factor</fullName>
    </submittedName>
</protein>
<dbReference type="AlphaFoldDB" id="A0A6S6QN74"/>
<feature type="domain" description="RNA polymerase sigma-70 region 2" evidence="6">
    <location>
        <begin position="27"/>
        <end position="88"/>
    </location>
</feature>
<dbReference type="PANTHER" id="PTHR43133">
    <property type="entry name" value="RNA POLYMERASE ECF-TYPE SIGMA FACTO"/>
    <property type="match status" value="1"/>
</dbReference>
<name>A0A6S6QN74_9HYPH</name>
<dbReference type="NCBIfam" id="NF009199">
    <property type="entry name" value="PRK12547.1"/>
    <property type="match status" value="1"/>
</dbReference>
<evidence type="ECO:0000259" key="7">
    <source>
        <dbReference type="Pfam" id="PF08281"/>
    </source>
</evidence>
<dbReference type="InterPro" id="IPR013249">
    <property type="entry name" value="RNA_pol_sigma70_r4_t2"/>
</dbReference>
<keyword evidence="9" id="KW-1185">Reference proteome</keyword>
<evidence type="ECO:0000256" key="2">
    <source>
        <dbReference type="ARBA" id="ARBA00023015"/>
    </source>
</evidence>
<keyword evidence="2" id="KW-0805">Transcription regulation</keyword>
<dbReference type="CDD" id="cd06171">
    <property type="entry name" value="Sigma70_r4"/>
    <property type="match status" value="1"/>
</dbReference>
<evidence type="ECO:0000259" key="6">
    <source>
        <dbReference type="Pfam" id="PF04542"/>
    </source>
</evidence>
<feature type="domain" description="RNA polymerase sigma factor 70 region 4 type 2" evidence="7">
    <location>
        <begin position="114"/>
        <end position="166"/>
    </location>
</feature>
<evidence type="ECO:0000256" key="4">
    <source>
        <dbReference type="ARBA" id="ARBA00023163"/>
    </source>
</evidence>
<dbReference type="Gene3D" id="1.10.1740.10">
    <property type="match status" value="1"/>
</dbReference>
<organism evidence="8 9">
    <name type="scientific">Terrihabitans soli</name>
    <dbReference type="NCBI Taxonomy" id="708113"/>
    <lineage>
        <taxon>Bacteria</taxon>
        <taxon>Pseudomonadati</taxon>
        <taxon>Pseudomonadota</taxon>
        <taxon>Alphaproteobacteria</taxon>
        <taxon>Hyphomicrobiales</taxon>
        <taxon>Terrihabitans</taxon>
    </lineage>
</organism>
<dbReference type="SUPFAM" id="SSF88659">
    <property type="entry name" value="Sigma3 and sigma4 domains of RNA polymerase sigma factors"/>
    <property type="match status" value="1"/>
</dbReference>
<dbReference type="InterPro" id="IPR036388">
    <property type="entry name" value="WH-like_DNA-bd_sf"/>
</dbReference>
<dbReference type="Gene3D" id="1.10.10.10">
    <property type="entry name" value="Winged helix-like DNA-binding domain superfamily/Winged helix DNA-binding domain"/>
    <property type="match status" value="1"/>
</dbReference>
<dbReference type="InterPro" id="IPR014284">
    <property type="entry name" value="RNA_pol_sigma-70_dom"/>
</dbReference>
<dbReference type="RefSeq" id="WP_222876085.1">
    <property type="nucleotide sequence ID" value="NZ_AP023361.1"/>
</dbReference>
<dbReference type="GO" id="GO:0016987">
    <property type="term" value="F:sigma factor activity"/>
    <property type="evidence" value="ECO:0007669"/>
    <property type="project" value="UniProtKB-KW"/>
</dbReference>
<dbReference type="InterPro" id="IPR013325">
    <property type="entry name" value="RNA_pol_sigma_r2"/>
</dbReference>
<evidence type="ECO:0000313" key="9">
    <source>
        <dbReference type="Proteomes" id="UP000515317"/>
    </source>
</evidence>
<dbReference type="PANTHER" id="PTHR43133:SF25">
    <property type="entry name" value="RNA POLYMERASE SIGMA FACTOR RFAY-RELATED"/>
    <property type="match status" value="1"/>
</dbReference>